<proteinExistence type="predicted"/>
<dbReference type="GO" id="GO:0120147">
    <property type="term" value="F:formylglycine-generating oxidase activity"/>
    <property type="evidence" value="ECO:0007669"/>
    <property type="project" value="TreeGrafter"/>
</dbReference>
<name>W8X1X8_CASD6</name>
<evidence type="ECO:0000313" key="3">
    <source>
        <dbReference type="EMBL" id="CDM22906.1"/>
    </source>
</evidence>
<gene>
    <name evidence="3" type="ORF">BN940_02151</name>
</gene>
<dbReference type="STRING" id="1437824.BN940_02151"/>
<accession>W8X1X8</accession>
<dbReference type="HOGENOM" id="CLU_012431_3_0_4"/>
<feature type="domain" description="Sulfatase-modifying factor enzyme-like" evidence="2">
    <location>
        <begin position="54"/>
        <end position="287"/>
    </location>
</feature>
<dbReference type="RefSeq" id="WP_052355528.1">
    <property type="nucleotide sequence ID" value="NZ_HG916765.1"/>
</dbReference>
<dbReference type="AlphaFoldDB" id="W8X1X8"/>
<dbReference type="PANTHER" id="PTHR23150">
    <property type="entry name" value="SULFATASE MODIFYING FACTOR 1, 2"/>
    <property type="match status" value="1"/>
</dbReference>
<dbReference type="eggNOG" id="COG1262">
    <property type="taxonomic scope" value="Bacteria"/>
</dbReference>
<protein>
    <submittedName>
        <fullName evidence="3">Nitrite reductase accessory protein NirV</fullName>
    </submittedName>
</protein>
<reference evidence="3 4" key="1">
    <citation type="journal article" date="2014" name="BMC Microbiol.">
        <title>The oxygen-independent metabolism of cyclic monoterpenes in Castellaniella defragrans 65Phen.</title>
        <authorList>
            <person name="Petasch J."/>
            <person name="Disch E.M."/>
            <person name="Markert S."/>
            <person name="Becher D."/>
            <person name="Schweder T."/>
            <person name="Huttel B."/>
            <person name="Reinhardt R."/>
            <person name="Harder J."/>
        </authorList>
    </citation>
    <scope>NUCLEOTIDE SEQUENCE [LARGE SCALE GENOMIC DNA]</scope>
    <source>
        <strain evidence="3">65Phen</strain>
    </source>
</reference>
<evidence type="ECO:0000256" key="1">
    <source>
        <dbReference type="SAM" id="SignalP"/>
    </source>
</evidence>
<dbReference type="PANTHER" id="PTHR23150:SF19">
    <property type="entry name" value="FORMYLGLYCINE-GENERATING ENZYME"/>
    <property type="match status" value="1"/>
</dbReference>
<dbReference type="KEGG" id="cdn:BN940_02151"/>
<dbReference type="InterPro" id="IPR005532">
    <property type="entry name" value="SUMF_dom"/>
</dbReference>
<dbReference type="InterPro" id="IPR051043">
    <property type="entry name" value="Sulfatase_Mod_Factor_Kinase"/>
</dbReference>
<dbReference type="PATRIC" id="fig|1437824.5.peg.428"/>
<dbReference type="InterPro" id="IPR016187">
    <property type="entry name" value="CTDL_fold"/>
</dbReference>
<feature type="chain" id="PRO_5004917498" evidence="1">
    <location>
        <begin position="38"/>
        <end position="289"/>
    </location>
</feature>
<dbReference type="InterPro" id="IPR042095">
    <property type="entry name" value="SUMF_sf"/>
</dbReference>
<evidence type="ECO:0000313" key="4">
    <source>
        <dbReference type="Proteomes" id="UP000019805"/>
    </source>
</evidence>
<sequence>MPQSRSSPDPRPGRAARAGLLAAMLACAAGMTPAAGAAAASSAASASAASAGIEVVAIPSGEFTYQAAGEFLDRGRPVDAPRVQGRVEPGRAIMRRQVSQAEYARCVQAGACKRLDKGFRDLNSPDLPAVGVSWADATAYAAWLSRETGQRWRLPVYAEWVRAAADRYREEGALPSDPADPAVRWLAEYEREIARSRGRIKATQPFGHFGVNALGLSDMGGNVWEWTDTCFASHSVGALPLAPRENCGVRILAGAHIAAMADFIRDPRNGACSIGLPPANLGFRLVRED</sequence>
<feature type="signal peptide" evidence="1">
    <location>
        <begin position="1"/>
        <end position="37"/>
    </location>
</feature>
<keyword evidence="1" id="KW-0732">Signal</keyword>
<dbReference type="Gene3D" id="3.90.1580.10">
    <property type="entry name" value="paralog of FGE (formylglycine-generating enzyme)"/>
    <property type="match status" value="1"/>
</dbReference>
<dbReference type="Pfam" id="PF03781">
    <property type="entry name" value="FGE-sulfatase"/>
    <property type="match status" value="1"/>
</dbReference>
<dbReference type="Proteomes" id="UP000019805">
    <property type="component" value="Chromosome"/>
</dbReference>
<evidence type="ECO:0000259" key="2">
    <source>
        <dbReference type="Pfam" id="PF03781"/>
    </source>
</evidence>
<dbReference type="EMBL" id="HG916765">
    <property type="protein sequence ID" value="CDM22906.1"/>
    <property type="molecule type" value="Genomic_DNA"/>
</dbReference>
<organism evidence="3 4">
    <name type="scientific">Castellaniella defragrans (strain DSM 12143 / CCUG 39792 / 65Phen)</name>
    <name type="common">Alcaligenes defragrans</name>
    <dbReference type="NCBI Taxonomy" id="1437824"/>
    <lineage>
        <taxon>Bacteria</taxon>
        <taxon>Pseudomonadati</taxon>
        <taxon>Pseudomonadota</taxon>
        <taxon>Betaproteobacteria</taxon>
        <taxon>Burkholderiales</taxon>
        <taxon>Alcaligenaceae</taxon>
        <taxon>Castellaniella</taxon>
    </lineage>
</organism>
<dbReference type="SUPFAM" id="SSF56436">
    <property type="entry name" value="C-type lectin-like"/>
    <property type="match status" value="1"/>
</dbReference>
<keyword evidence="4" id="KW-1185">Reference proteome</keyword>